<dbReference type="Proteomes" id="UP001153328">
    <property type="component" value="Unassembled WGS sequence"/>
</dbReference>
<evidence type="ECO:0000313" key="2">
    <source>
        <dbReference type="EMBL" id="CAG7647972.1"/>
    </source>
</evidence>
<feature type="region of interest" description="Disordered" evidence="1">
    <location>
        <begin position="1"/>
        <end position="230"/>
    </location>
</feature>
<organism evidence="2 3">
    <name type="scientific">Actinacidiphila bryophytorum</name>
    <dbReference type="NCBI Taxonomy" id="1436133"/>
    <lineage>
        <taxon>Bacteria</taxon>
        <taxon>Bacillati</taxon>
        <taxon>Actinomycetota</taxon>
        <taxon>Actinomycetes</taxon>
        <taxon>Kitasatosporales</taxon>
        <taxon>Streptomycetaceae</taxon>
        <taxon>Actinacidiphila</taxon>
    </lineage>
</organism>
<proteinExistence type="predicted"/>
<name>A0A9W4H3B5_9ACTN</name>
<reference evidence="2" key="1">
    <citation type="submission" date="2021-06" db="EMBL/GenBank/DDBJ databases">
        <authorList>
            <person name="Arsene-Ploetze F."/>
        </authorList>
    </citation>
    <scope>NUCLEOTIDE SEQUENCE</scope>
    <source>
        <strain evidence="2">SBRY1</strain>
    </source>
</reference>
<evidence type="ECO:0000313" key="3">
    <source>
        <dbReference type="Proteomes" id="UP001153328"/>
    </source>
</evidence>
<dbReference type="EMBL" id="CAJVAX010000018">
    <property type="protein sequence ID" value="CAG7647972.1"/>
    <property type="molecule type" value="Genomic_DNA"/>
</dbReference>
<evidence type="ECO:0000256" key="1">
    <source>
        <dbReference type="SAM" id="MobiDB-lite"/>
    </source>
</evidence>
<accession>A0A9W4H3B5</accession>
<dbReference type="AlphaFoldDB" id="A0A9W4H3B5"/>
<comment type="caution">
    <text evidence="2">The sequence shown here is derived from an EMBL/GenBank/DDBJ whole genome shotgun (WGS) entry which is preliminary data.</text>
</comment>
<feature type="compositionally biased region" description="Basic and acidic residues" evidence="1">
    <location>
        <begin position="112"/>
        <end position="125"/>
    </location>
</feature>
<feature type="compositionally biased region" description="Basic residues" evidence="1">
    <location>
        <begin position="71"/>
        <end position="82"/>
    </location>
</feature>
<feature type="compositionally biased region" description="Basic residues" evidence="1">
    <location>
        <begin position="126"/>
        <end position="135"/>
    </location>
</feature>
<feature type="compositionally biased region" description="Basic and acidic residues" evidence="1">
    <location>
        <begin position="90"/>
        <end position="100"/>
    </location>
</feature>
<gene>
    <name evidence="2" type="ORF">SBRY_40807</name>
</gene>
<sequence length="230" mass="25566">MDRRLDRLAGRRRPRGRAVGVDDRRGGVLADRAARAARRRRGDGPHARRGACGARPLAEGLPAAGADRARHPAHRGGRRRPLARTGLDARPPRLPDDHRAAAHPLRRPRGPHGADLDHGRGDPRDRHRAGRHARRPRPDHAHRGHRGRRPDRDRPRAPAQGPRLGPDAHAAARRPGQRRPHRRPGRHRRGPRAVRGAGLAGTRTHGERPLRRHPLTRRTGAGLRRPAPPM</sequence>
<feature type="compositionally biased region" description="Basic residues" evidence="1">
    <location>
        <begin position="171"/>
        <end position="192"/>
    </location>
</feature>
<keyword evidence="3" id="KW-1185">Reference proteome</keyword>
<protein>
    <submittedName>
        <fullName evidence="2">Uncharacterized protein</fullName>
    </submittedName>
</protein>